<proteinExistence type="inferred from homology"/>
<evidence type="ECO:0000313" key="9">
    <source>
        <dbReference type="EMBL" id="MET3524920.1"/>
    </source>
</evidence>
<evidence type="ECO:0000256" key="5">
    <source>
        <dbReference type="ARBA" id="ARBA00022989"/>
    </source>
</evidence>
<gene>
    <name evidence="9" type="ORF">ABID41_000015</name>
</gene>
<feature type="transmembrane region" description="Helical" evidence="7">
    <location>
        <begin position="178"/>
        <end position="198"/>
    </location>
</feature>
<dbReference type="Pfam" id="PF09335">
    <property type="entry name" value="VTT_dom"/>
    <property type="match status" value="1"/>
</dbReference>
<dbReference type="InterPro" id="IPR032816">
    <property type="entry name" value="VTT_dom"/>
</dbReference>
<sequence length="220" mass="23791">MDAVLQSLAEFIARHAGWAGLVLGVITLLESLVLIGAFIPATALLVMAGGLIAAGLLDPFQVIFWCVMGAVVGDAISFELGRRLGPRALRHPIFAGHRRKVARTRLFNRRYGAASIFIGRFFGPLRAFVPLVAGLLQMRRRTFQLANALSALIWVLAILAPGYFAARGLAELEALGEAHWTTIAAITIAGLIVVGLVCREILRRRARAMAEAISLAERRS</sequence>
<evidence type="ECO:0000313" key="10">
    <source>
        <dbReference type="Proteomes" id="UP001549110"/>
    </source>
</evidence>
<feature type="transmembrane region" description="Helical" evidence="7">
    <location>
        <begin position="12"/>
        <end position="29"/>
    </location>
</feature>
<keyword evidence="5 7" id="KW-1133">Transmembrane helix</keyword>
<evidence type="ECO:0000256" key="7">
    <source>
        <dbReference type="RuleBase" id="RU367016"/>
    </source>
</evidence>
<protein>
    <submittedName>
        <fullName evidence="9">Membrane protein DedA with SNARE-associated domain</fullName>
    </submittedName>
</protein>
<dbReference type="PANTHER" id="PTHR30353">
    <property type="entry name" value="INNER MEMBRANE PROTEIN DEDA-RELATED"/>
    <property type="match status" value="1"/>
</dbReference>
<dbReference type="PANTHER" id="PTHR30353:SF15">
    <property type="entry name" value="INNER MEMBRANE PROTEIN YABI"/>
    <property type="match status" value="1"/>
</dbReference>
<comment type="caution">
    <text evidence="9">The sequence shown here is derived from an EMBL/GenBank/DDBJ whole genome shotgun (WGS) entry which is preliminary data.</text>
</comment>
<feature type="domain" description="VTT" evidence="8">
    <location>
        <begin position="39"/>
        <end position="163"/>
    </location>
</feature>
<accession>A0ABV2ED07</accession>
<reference evidence="9 10" key="1">
    <citation type="submission" date="2024-06" db="EMBL/GenBank/DDBJ databases">
        <title>Genomic Encyclopedia of Type Strains, Phase IV (KMG-IV): sequencing the most valuable type-strain genomes for metagenomic binning, comparative biology and taxonomic classification.</title>
        <authorList>
            <person name="Goeker M."/>
        </authorList>
    </citation>
    <scope>NUCLEOTIDE SEQUENCE [LARGE SCALE GENOMIC DNA]</scope>
    <source>
        <strain evidence="9 10">DSM 17809</strain>
    </source>
</reference>
<evidence type="ECO:0000256" key="6">
    <source>
        <dbReference type="ARBA" id="ARBA00023136"/>
    </source>
</evidence>
<evidence type="ECO:0000259" key="8">
    <source>
        <dbReference type="Pfam" id="PF09335"/>
    </source>
</evidence>
<comment type="caution">
    <text evidence="7">Lacks conserved residue(s) required for the propagation of feature annotation.</text>
</comment>
<dbReference type="InterPro" id="IPR032818">
    <property type="entry name" value="DedA-like"/>
</dbReference>
<dbReference type="EMBL" id="JBEPLU010000001">
    <property type="protein sequence ID" value="MET3524920.1"/>
    <property type="molecule type" value="Genomic_DNA"/>
</dbReference>
<evidence type="ECO:0000256" key="3">
    <source>
        <dbReference type="ARBA" id="ARBA00022475"/>
    </source>
</evidence>
<keyword evidence="10" id="KW-1185">Reference proteome</keyword>
<evidence type="ECO:0000256" key="2">
    <source>
        <dbReference type="ARBA" id="ARBA00010792"/>
    </source>
</evidence>
<feature type="transmembrane region" description="Helical" evidence="7">
    <location>
        <begin position="145"/>
        <end position="166"/>
    </location>
</feature>
<dbReference type="RefSeq" id="WP_331932666.1">
    <property type="nucleotide sequence ID" value="NZ_JBEPLU010000001.1"/>
</dbReference>
<name>A0ABV2ED07_9CAUL</name>
<keyword evidence="4 7" id="KW-0812">Transmembrane</keyword>
<comment type="subcellular location">
    <subcellularLocation>
        <location evidence="1 7">Cell membrane</location>
        <topology evidence="1 7">Multi-pass membrane protein</topology>
    </subcellularLocation>
</comment>
<evidence type="ECO:0000256" key="1">
    <source>
        <dbReference type="ARBA" id="ARBA00004651"/>
    </source>
</evidence>
<keyword evidence="3 7" id="KW-1003">Cell membrane</keyword>
<dbReference type="Proteomes" id="UP001549110">
    <property type="component" value="Unassembled WGS sequence"/>
</dbReference>
<evidence type="ECO:0000256" key="4">
    <source>
        <dbReference type="ARBA" id="ARBA00022692"/>
    </source>
</evidence>
<organism evidence="9 10">
    <name type="scientific">Phenylobacterium koreense</name>
    <dbReference type="NCBI Taxonomy" id="266125"/>
    <lineage>
        <taxon>Bacteria</taxon>
        <taxon>Pseudomonadati</taxon>
        <taxon>Pseudomonadota</taxon>
        <taxon>Alphaproteobacteria</taxon>
        <taxon>Caulobacterales</taxon>
        <taxon>Caulobacteraceae</taxon>
        <taxon>Phenylobacterium</taxon>
    </lineage>
</organism>
<keyword evidence="6 7" id="KW-0472">Membrane</keyword>
<comment type="similarity">
    <text evidence="2 7">Belongs to the DedA family.</text>
</comment>